<feature type="coiled-coil region" evidence="2">
    <location>
        <begin position="262"/>
        <end position="289"/>
    </location>
</feature>
<evidence type="ECO:0000313" key="5">
    <source>
        <dbReference type="Proteomes" id="UP001151760"/>
    </source>
</evidence>
<dbReference type="CDD" id="cd00303">
    <property type="entry name" value="retropepsin_like"/>
    <property type="match status" value="1"/>
</dbReference>
<dbReference type="PANTHER" id="PTHR15503:SF45">
    <property type="entry name" value="RNA-DIRECTED DNA POLYMERASE HOMOLOG"/>
    <property type="match status" value="1"/>
</dbReference>
<dbReference type="InterPro" id="IPR032567">
    <property type="entry name" value="RTL1-rel"/>
</dbReference>
<reference evidence="4" key="2">
    <citation type="submission" date="2022-01" db="EMBL/GenBank/DDBJ databases">
        <authorList>
            <person name="Yamashiro T."/>
            <person name="Shiraishi A."/>
            <person name="Satake H."/>
            <person name="Nakayama K."/>
        </authorList>
    </citation>
    <scope>NUCLEOTIDE SEQUENCE</scope>
</reference>
<keyword evidence="1" id="KW-0863">Zinc-finger</keyword>
<dbReference type="Gene3D" id="4.10.60.10">
    <property type="entry name" value="Zinc finger, CCHC-type"/>
    <property type="match status" value="1"/>
</dbReference>
<dbReference type="PROSITE" id="PS50158">
    <property type="entry name" value="ZF_CCHC"/>
    <property type="match status" value="1"/>
</dbReference>
<dbReference type="InterPro" id="IPR021109">
    <property type="entry name" value="Peptidase_aspartic_dom_sf"/>
</dbReference>
<feature type="domain" description="CCHC-type" evidence="3">
    <location>
        <begin position="169"/>
        <end position="185"/>
    </location>
</feature>
<dbReference type="EMBL" id="BQNB010013811">
    <property type="protein sequence ID" value="GJT20528.1"/>
    <property type="molecule type" value="Genomic_DNA"/>
</dbReference>
<accession>A0ABQ5C1P5</accession>
<dbReference type="Proteomes" id="UP001151760">
    <property type="component" value="Unassembled WGS sequence"/>
</dbReference>
<dbReference type="PANTHER" id="PTHR15503">
    <property type="entry name" value="LDOC1 RELATED"/>
    <property type="match status" value="1"/>
</dbReference>
<evidence type="ECO:0000259" key="3">
    <source>
        <dbReference type="PROSITE" id="PS50158"/>
    </source>
</evidence>
<dbReference type="InterPro" id="IPR036875">
    <property type="entry name" value="Znf_CCHC_sf"/>
</dbReference>
<evidence type="ECO:0000256" key="2">
    <source>
        <dbReference type="SAM" id="Coils"/>
    </source>
</evidence>
<dbReference type="InterPro" id="IPR001969">
    <property type="entry name" value="Aspartic_peptidase_AS"/>
</dbReference>
<dbReference type="PROSITE" id="PS00141">
    <property type="entry name" value="ASP_PROTEASE"/>
    <property type="match status" value="1"/>
</dbReference>
<keyword evidence="2" id="KW-0175">Coiled coil</keyword>
<sequence>MINSFYSLVKNTYEDVKLQVGFARFNTIITCLKALDEGFSSKNYVTKFLRALHPKWRAKVTEIEESKDLSSLALDELIGNLKVHEVIMKKDFEIYRGKKEIVKSIALKAKKESSDDETSTSRSNDDEYAMIVRNFQKFFRRKGKFVRQPREEKKSFRQRDEKKGKSDLKCFRCGNPNHLIDDCPKPPRNKNQKAFIGGSWSDSENNAEDKTNDETCLMDQSSNEVTLNSSYYSDNTSSFDSDTMQIEYDSLCEISLNIINKNKILKTKSDLLEKEILELNEKIKKLERSKEIDITGLLAGIHGLFSGRYCGLDRRVTYGYPWPRLEGNHRDFAMPSHFHKKFRWGTVFATGRRSFIEPGTGHRMKRTNRWTRVLIGLYPCHIKEKRLGETTEEEVEENEGLKEVWEQMEYVISDSDSDLESTAKSEVTQPTTIQSAILTAAILTDEAVHCGTLTKGNDKRKEIEESNVTLSTRRMHLKQATGQARKPLALEGNRNTQNNGNQTRGRAFNRNAVEALQDPKVVTGTFSLNNQFATVLFDSGANFSFISTKFAPFLNVEPCIVNPGYVIEVPDGESVEVDKIIHNCKLEIGNSLFTIDLIPLGHGSFDVVVWIDWLSKNKVVIACHEKVVEIPIKEGRILQVHGERTLGAAKALMNAKIDEPRISDIPVVRDFTDVFLKDLSGLPP</sequence>
<evidence type="ECO:0000256" key="1">
    <source>
        <dbReference type="PROSITE-ProRule" id="PRU00047"/>
    </source>
</evidence>
<keyword evidence="1" id="KW-0479">Metal-binding</keyword>
<dbReference type="SUPFAM" id="SSF50630">
    <property type="entry name" value="Acid proteases"/>
    <property type="match status" value="1"/>
</dbReference>
<organism evidence="4 5">
    <name type="scientific">Tanacetum coccineum</name>
    <dbReference type="NCBI Taxonomy" id="301880"/>
    <lineage>
        <taxon>Eukaryota</taxon>
        <taxon>Viridiplantae</taxon>
        <taxon>Streptophyta</taxon>
        <taxon>Embryophyta</taxon>
        <taxon>Tracheophyta</taxon>
        <taxon>Spermatophyta</taxon>
        <taxon>Magnoliopsida</taxon>
        <taxon>eudicotyledons</taxon>
        <taxon>Gunneridae</taxon>
        <taxon>Pentapetalae</taxon>
        <taxon>asterids</taxon>
        <taxon>campanulids</taxon>
        <taxon>Asterales</taxon>
        <taxon>Asteraceae</taxon>
        <taxon>Asteroideae</taxon>
        <taxon>Anthemideae</taxon>
        <taxon>Anthemidinae</taxon>
        <taxon>Tanacetum</taxon>
    </lineage>
</organism>
<evidence type="ECO:0000313" key="4">
    <source>
        <dbReference type="EMBL" id="GJT20528.1"/>
    </source>
</evidence>
<gene>
    <name evidence="4" type="ORF">Tco_0890465</name>
</gene>
<protein>
    <submittedName>
        <fullName evidence="4">Zf-CCHC domain-containing protein</fullName>
    </submittedName>
</protein>
<dbReference type="SUPFAM" id="SSF57756">
    <property type="entry name" value="Retrovirus zinc finger-like domains"/>
    <property type="match status" value="1"/>
</dbReference>
<reference evidence="4" key="1">
    <citation type="journal article" date="2022" name="Int. J. Mol. Sci.">
        <title>Draft Genome of Tanacetum Coccineum: Genomic Comparison of Closely Related Tanacetum-Family Plants.</title>
        <authorList>
            <person name="Yamashiro T."/>
            <person name="Shiraishi A."/>
            <person name="Nakayama K."/>
            <person name="Satake H."/>
        </authorList>
    </citation>
    <scope>NUCLEOTIDE SEQUENCE</scope>
</reference>
<keyword evidence="5" id="KW-1185">Reference proteome</keyword>
<name>A0ABQ5C1P5_9ASTR</name>
<dbReference type="InterPro" id="IPR001878">
    <property type="entry name" value="Znf_CCHC"/>
</dbReference>
<keyword evidence="1" id="KW-0862">Zinc</keyword>
<dbReference type="SMART" id="SM00343">
    <property type="entry name" value="ZnF_C2HC"/>
    <property type="match status" value="1"/>
</dbReference>
<comment type="caution">
    <text evidence="4">The sequence shown here is derived from an EMBL/GenBank/DDBJ whole genome shotgun (WGS) entry which is preliminary data.</text>
</comment>
<dbReference type="Pfam" id="PF08284">
    <property type="entry name" value="RVP_2"/>
    <property type="match status" value="1"/>
</dbReference>
<dbReference type="Pfam" id="PF00098">
    <property type="entry name" value="zf-CCHC"/>
    <property type="match status" value="1"/>
</dbReference>
<dbReference type="Gene3D" id="2.40.70.10">
    <property type="entry name" value="Acid Proteases"/>
    <property type="match status" value="1"/>
</dbReference>
<proteinExistence type="predicted"/>